<keyword evidence="2" id="KW-1185">Reference proteome</keyword>
<proteinExistence type="predicted"/>
<sequence>MDRVSHVPKFKNQAPRVLRKVCEALGRALVSFTNKTDICLQINIMAWPEKLMAWELSIHEFSIRERKFGFLMRKRGRGEGNLGRFVEGSEEEMRMEEWVA</sequence>
<organism evidence="1 2">
    <name type="scientific">Prunus yedoensis var. nudiflora</name>
    <dbReference type="NCBI Taxonomy" id="2094558"/>
    <lineage>
        <taxon>Eukaryota</taxon>
        <taxon>Viridiplantae</taxon>
        <taxon>Streptophyta</taxon>
        <taxon>Embryophyta</taxon>
        <taxon>Tracheophyta</taxon>
        <taxon>Spermatophyta</taxon>
        <taxon>Magnoliopsida</taxon>
        <taxon>eudicotyledons</taxon>
        <taxon>Gunneridae</taxon>
        <taxon>Pentapetalae</taxon>
        <taxon>rosids</taxon>
        <taxon>fabids</taxon>
        <taxon>Rosales</taxon>
        <taxon>Rosaceae</taxon>
        <taxon>Amygdaloideae</taxon>
        <taxon>Amygdaleae</taxon>
        <taxon>Prunus</taxon>
    </lineage>
</organism>
<name>A0A314ZGL7_PRUYE</name>
<reference evidence="1 2" key="1">
    <citation type="submission" date="2018-02" db="EMBL/GenBank/DDBJ databases">
        <title>Draft genome of wild Prunus yedoensis var. nudiflora.</title>
        <authorList>
            <person name="Baek S."/>
            <person name="Kim J.-H."/>
            <person name="Choi K."/>
            <person name="Kim G.-B."/>
            <person name="Cho A."/>
            <person name="Jang H."/>
            <person name="Shin C.-H."/>
            <person name="Yu H.-J."/>
            <person name="Mun J.-H."/>
        </authorList>
    </citation>
    <scope>NUCLEOTIDE SEQUENCE [LARGE SCALE GENOMIC DNA]</scope>
    <source>
        <strain evidence="2">cv. Jeju island</strain>
        <tissue evidence="1">Leaf</tissue>
    </source>
</reference>
<gene>
    <name evidence="1" type="ORF">Pyn_34740</name>
</gene>
<protein>
    <submittedName>
        <fullName evidence="1">Uncharacterized protein</fullName>
    </submittedName>
</protein>
<comment type="caution">
    <text evidence="1">The sequence shown here is derived from an EMBL/GenBank/DDBJ whole genome shotgun (WGS) entry which is preliminary data.</text>
</comment>
<accession>A0A314ZGL7</accession>
<dbReference type="AlphaFoldDB" id="A0A314ZGL7"/>
<dbReference type="EMBL" id="PJQY01001618">
    <property type="protein sequence ID" value="PQQ01046.1"/>
    <property type="molecule type" value="Genomic_DNA"/>
</dbReference>
<evidence type="ECO:0000313" key="2">
    <source>
        <dbReference type="Proteomes" id="UP000250321"/>
    </source>
</evidence>
<evidence type="ECO:0000313" key="1">
    <source>
        <dbReference type="EMBL" id="PQQ01046.1"/>
    </source>
</evidence>
<dbReference type="Proteomes" id="UP000250321">
    <property type="component" value="Unassembled WGS sequence"/>
</dbReference>